<name>A0ACC1QEX1_9HYPO</name>
<dbReference type="EMBL" id="JANAKD010002210">
    <property type="protein sequence ID" value="KAJ3474333.1"/>
    <property type="molecule type" value="Genomic_DNA"/>
</dbReference>
<gene>
    <name evidence="1" type="ORF">NLG97_g9892</name>
</gene>
<reference evidence="1" key="1">
    <citation type="submission" date="2022-07" db="EMBL/GenBank/DDBJ databases">
        <title>Genome Sequence of Lecanicillium saksenae.</title>
        <authorList>
            <person name="Buettner E."/>
        </authorList>
    </citation>
    <scope>NUCLEOTIDE SEQUENCE</scope>
    <source>
        <strain evidence="1">VT-O1</strain>
    </source>
</reference>
<organism evidence="1 2">
    <name type="scientific">Lecanicillium saksenae</name>
    <dbReference type="NCBI Taxonomy" id="468837"/>
    <lineage>
        <taxon>Eukaryota</taxon>
        <taxon>Fungi</taxon>
        <taxon>Dikarya</taxon>
        <taxon>Ascomycota</taxon>
        <taxon>Pezizomycotina</taxon>
        <taxon>Sordariomycetes</taxon>
        <taxon>Hypocreomycetidae</taxon>
        <taxon>Hypocreales</taxon>
        <taxon>Cordycipitaceae</taxon>
        <taxon>Lecanicillium</taxon>
    </lineage>
</organism>
<comment type="caution">
    <text evidence="1">The sequence shown here is derived from an EMBL/GenBank/DDBJ whole genome shotgun (WGS) entry which is preliminary data.</text>
</comment>
<evidence type="ECO:0000313" key="1">
    <source>
        <dbReference type="EMBL" id="KAJ3474333.1"/>
    </source>
</evidence>
<dbReference type="Proteomes" id="UP001148737">
    <property type="component" value="Unassembled WGS sequence"/>
</dbReference>
<keyword evidence="2" id="KW-1185">Reference proteome</keyword>
<protein>
    <submittedName>
        <fullName evidence="1">Uncharacterized protein</fullName>
    </submittedName>
</protein>
<sequence>MDATHTLEARYVYGSNGCPSGWYRSGSYCYRNRSSFYSWGRWVLVGVLIFFALVFLFLCACCARRRARKGSKPMYGTGWMGGNKWGGNNANQMNTYDNQQPYPQQQYPPPQQGGFDPQYNQGAYQQPNYGQPQQPQNTGTTFNPNDGYYGNQQQYGAPQHPPNTYQPEGGYAPPSGPPPGK</sequence>
<proteinExistence type="predicted"/>
<accession>A0ACC1QEX1</accession>
<evidence type="ECO:0000313" key="2">
    <source>
        <dbReference type="Proteomes" id="UP001148737"/>
    </source>
</evidence>